<comment type="caution">
    <text evidence="1">The sequence shown here is derived from an EMBL/GenBank/DDBJ whole genome shotgun (WGS) entry which is preliminary data.</text>
</comment>
<feature type="non-terminal residue" evidence="1">
    <location>
        <position position="76"/>
    </location>
</feature>
<dbReference type="Proteomes" id="UP000824540">
    <property type="component" value="Unassembled WGS sequence"/>
</dbReference>
<keyword evidence="2" id="KW-1185">Reference proteome</keyword>
<organism evidence="1 2">
    <name type="scientific">Albula glossodonta</name>
    <name type="common">roundjaw bonefish</name>
    <dbReference type="NCBI Taxonomy" id="121402"/>
    <lineage>
        <taxon>Eukaryota</taxon>
        <taxon>Metazoa</taxon>
        <taxon>Chordata</taxon>
        <taxon>Craniata</taxon>
        <taxon>Vertebrata</taxon>
        <taxon>Euteleostomi</taxon>
        <taxon>Actinopterygii</taxon>
        <taxon>Neopterygii</taxon>
        <taxon>Teleostei</taxon>
        <taxon>Albuliformes</taxon>
        <taxon>Albulidae</taxon>
        <taxon>Albula</taxon>
    </lineage>
</organism>
<evidence type="ECO:0000313" key="1">
    <source>
        <dbReference type="EMBL" id="KAG9351034.1"/>
    </source>
</evidence>
<sequence length="76" mass="8566">RRAGRWWEEFTPAGYATGLLDKNRALGVEPEESQEAVFRAAVLDGASRSFEGDGCHENGRQVWSRLTREELEPCLT</sequence>
<accession>A0A8T2PES8</accession>
<protein>
    <submittedName>
        <fullName evidence="1">Uncharacterized protein</fullName>
    </submittedName>
</protein>
<name>A0A8T2PES8_9TELE</name>
<dbReference type="AlphaFoldDB" id="A0A8T2PES8"/>
<proteinExistence type="predicted"/>
<dbReference type="EMBL" id="JAFBMS010000007">
    <property type="protein sequence ID" value="KAG9351034.1"/>
    <property type="molecule type" value="Genomic_DNA"/>
</dbReference>
<gene>
    <name evidence="1" type="ORF">JZ751_024924</name>
</gene>
<reference evidence="1" key="1">
    <citation type="thesis" date="2021" institute="BYU ScholarsArchive" country="Provo, UT, USA">
        <title>Applications of and Algorithms for Genome Assembly and Genomic Analyses with an Emphasis on Marine Teleosts.</title>
        <authorList>
            <person name="Pickett B.D."/>
        </authorList>
    </citation>
    <scope>NUCLEOTIDE SEQUENCE</scope>
    <source>
        <strain evidence="1">HI-2016</strain>
    </source>
</reference>
<evidence type="ECO:0000313" key="2">
    <source>
        <dbReference type="Proteomes" id="UP000824540"/>
    </source>
</evidence>